<accession>A0A6A5BFR4</accession>
<feature type="compositionally biased region" description="Low complexity" evidence="1">
    <location>
        <begin position="67"/>
        <end position="81"/>
    </location>
</feature>
<comment type="caution">
    <text evidence="2">The sequence shown here is derived from an EMBL/GenBank/DDBJ whole genome shotgun (WGS) entry which is preliminary data.</text>
</comment>
<dbReference type="RefSeq" id="XP_044560520.1">
    <property type="nucleotide sequence ID" value="XM_044708626.1"/>
</dbReference>
<dbReference type="EMBL" id="VFQX01000043">
    <property type="protein sequence ID" value="KAF0975807.1"/>
    <property type="molecule type" value="Genomic_DNA"/>
</dbReference>
<feature type="region of interest" description="Disordered" evidence="1">
    <location>
        <begin position="16"/>
        <end position="81"/>
    </location>
</feature>
<feature type="compositionally biased region" description="Low complexity" evidence="1">
    <location>
        <begin position="145"/>
        <end position="157"/>
    </location>
</feature>
<dbReference type="AlphaFoldDB" id="A0A6A5BFR4"/>
<feature type="compositionally biased region" description="Low complexity" evidence="1">
    <location>
        <begin position="21"/>
        <end position="38"/>
    </location>
</feature>
<dbReference type="VEuPathDB" id="AmoebaDB:NF0059260"/>
<dbReference type="OrthoDB" id="10561101at2759"/>
<sequence>MPRSRPLMINISFARDQNEEGSTLKGTISSSSSGGACSFHPHHQHHSVPHSSSPPIIQIDDSDEDSSPFTSSSCSSSASNSTSSLTCCGHLGGCSEFEEPSLGGATSSTHEDHNKTLSSLFTRLGLSLSRKPSRECSFSQEDRLSPPSSFSPQCPSTTSASQSFNAASSSFPLLLAPSNKRKNSLMFSTPSTEDNESTVRDILSSISSRFHNALLEKKTSNSIMKPKKMKSNLKRFTKSFDGHSSSNY</sequence>
<dbReference type="VEuPathDB" id="AmoebaDB:FDP41_005134"/>
<dbReference type="Proteomes" id="UP000444721">
    <property type="component" value="Unassembled WGS sequence"/>
</dbReference>
<protein>
    <submittedName>
        <fullName evidence="2">Uncharacterized protein</fullName>
    </submittedName>
</protein>
<proteinExistence type="predicted"/>
<feature type="compositionally biased region" description="Low complexity" evidence="1">
    <location>
        <begin position="49"/>
        <end position="59"/>
    </location>
</feature>
<feature type="compositionally biased region" description="Basic residues" evidence="1">
    <location>
        <begin position="225"/>
        <end position="237"/>
    </location>
</feature>
<evidence type="ECO:0000256" key="1">
    <source>
        <dbReference type="SAM" id="MobiDB-lite"/>
    </source>
</evidence>
<dbReference type="GeneID" id="68112352"/>
<reference evidence="2 3" key="1">
    <citation type="journal article" date="2019" name="Sci. Rep.">
        <title>Nanopore sequencing improves the draft genome of the human pathogenic amoeba Naegleria fowleri.</title>
        <authorList>
            <person name="Liechti N."/>
            <person name="Schurch N."/>
            <person name="Bruggmann R."/>
            <person name="Wittwer M."/>
        </authorList>
    </citation>
    <scope>NUCLEOTIDE SEQUENCE [LARGE SCALE GENOMIC DNA]</scope>
    <source>
        <strain evidence="2 3">ATCC 30894</strain>
    </source>
</reference>
<evidence type="ECO:0000313" key="3">
    <source>
        <dbReference type="Proteomes" id="UP000444721"/>
    </source>
</evidence>
<organism evidence="2 3">
    <name type="scientific">Naegleria fowleri</name>
    <name type="common">Brain eating amoeba</name>
    <dbReference type="NCBI Taxonomy" id="5763"/>
    <lineage>
        <taxon>Eukaryota</taxon>
        <taxon>Discoba</taxon>
        <taxon>Heterolobosea</taxon>
        <taxon>Tetramitia</taxon>
        <taxon>Eutetramitia</taxon>
        <taxon>Vahlkampfiidae</taxon>
        <taxon>Naegleria</taxon>
    </lineage>
</organism>
<evidence type="ECO:0000313" key="2">
    <source>
        <dbReference type="EMBL" id="KAF0975807.1"/>
    </source>
</evidence>
<name>A0A6A5BFR4_NAEFO</name>
<feature type="region of interest" description="Disordered" evidence="1">
    <location>
        <begin position="137"/>
        <end position="157"/>
    </location>
</feature>
<keyword evidence="3" id="KW-1185">Reference proteome</keyword>
<dbReference type="VEuPathDB" id="AmoebaDB:NfTy_051890"/>
<feature type="region of interest" description="Disordered" evidence="1">
    <location>
        <begin position="221"/>
        <end position="248"/>
    </location>
</feature>
<gene>
    <name evidence="2" type="ORF">FDP41_005134</name>
</gene>